<dbReference type="EMBL" id="PDFK01000002">
    <property type="protein sequence ID" value="PKU52616.1"/>
    <property type="molecule type" value="Genomic_DNA"/>
</dbReference>
<feature type="binding site" evidence="7">
    <location>
        <position position="371"/>
    </location>
    <ligand>
        <name>ATP</name>
        <dbReference type="ChEBI" id="CHEBI:30616"/>
    </ligand>
</feature>
<dbReference type="Pfam" id="PF13193">
    <property type="entry name" value="AMP-binding_C"/>
    <property type="match status" value="1"/>
</dbReference>
<feature type="domain" description="AMP-dependent synthetase/ligase" evidence="8">
    <location>
        <begin position="9"/>
        <end position="348"/>
    </location>
</feature>
<dbReference type="InterPro" id="IPR010072">
    <property type="entry name" value="DltA"/>
</dbReference>
<reference evidence="10 11" key="1">
    <citation type="submission" date="2017-10" db="EMBL/GenBank/DDBJ databases">
        <title>Draft genome of Lysinibacillus fusiformis strain Juneja, a laboratory-derived pathogen of Drosophila melanogaster.</title>
        <authorList>
            <person name="Smith B.R."/>
            <person name="Unckless R.L."/>
        </authorList>
    </citation>
    <scope>NUCLEOTIDE SEQUENCE [LARGE SCALE GENOMIC DNA]</scope>
    <source>
        <strain evidence="10 11">Juneja</strain>
    </source>
</reference>
<comment type="catalytic activity">
    <reaction evidence="7">
        <text>holo-[D-alanyl-carrier protein] + D-alanine + ATP = D-alanyl-[D-alanyl-carrier protein] + AMP + diphosphate</text>
        <dbReference type="Rhea" id="RHEA:55132"/>
        <dbReference type="Rhea" id="RHEA-COMP:14102"/>
        <dbReference type="Rhea" id="RHEA-COMP:14103"/>
        <dbReference type="ChEBI" id="CHEBI:30616"/>
        <dbReference type="ChEBI" id="CHEBI:33019"/>
        <dbReference type="ChEBI" id="CHEBI:57416"/>
        <dbReference type="ChEBI" id="CHEBI:64479"/>
        <dbReference type="ChEBI" id="CHEBI:138620"/>
        <dbReference type="ChEBI" id="CHEBI:456215"/>
        <dbReference type="EC" id="6.2.1.54"/>
    </reaction>
</comment>
<comment type="similarity">
    <text evidence="6 7">Belongs to the ATP-dependent AMP-binding enzyme family. DltA subfamily.</text>
</comment>
<evidence type="ECO:0000256" key="2">
    <source>
        <dbReference type="ARBA" id="ARBA00022598"/>
    </source>
</evidence>
<dbReference type="InterPro" id="IPR045851">
    <property type="entry name" value="AMP-bd_C_sf"/>
</dbReference>
<dbReference type="Gene3D" id="3.40.50.12780">
    <property type="entry name" value="N-terminal domain of ligase-like"/>
    <property type="match status" value="1"/>
</dbReference>
<feature type="binding site" evidence="7">
    <location>
        <begin position="151"/>
        <end position="152"/>
    </location>
    <ligand>
        <name>ATP</name>
        <dbReference type="ChEBI" id="CHEBI:30616"/>
    </ligand>
</feature>
<evidence type="ECO:0000256" key="3">
    <source>
        <dbReference type="ARBA" id="ARBA00022741"/>
    </source>
</evidence>
<evidence type="ECO:0000313" key="11">
    <source>
        <dbReference type="Proteomes" id="UP000234956"/>
    </source>
</evidence>
<evidence type="ECO:0000259" key="9">
    <source>
        <dbReference type="Pfam" id="PF13193"/>
    </source>
</evidence>
<evidence type="ECO:0000256" key="4">
    <source>
        <dbReference type="ARBA" id="ARBA00022840"/>
    </source>
</evidence>
<feature type="binding site" evidence="7">
    <location>
        <position position="300"/>
    </location>
    <ligand>
        <name>D-alanine</name>
        <dbReference type="ChEBI" id="CHEBI:57416"/>
    </ligand>
</feature>
<dbReference type="GO" id="GO:0005737">
    <property type="term" value="C:cytoplasm"/>
    <property type="evidence" value="ECO:0007669"/>
    <property type="project" value="UniProtKB-SubCell"/>
</dbReference>
<evidence type="ECO:0000256" key="1">
    <source>
        <dbReference type="ARBA" id="ARBA00022490"/>
    </source>
</evidence>
<dbReference type="Proteomes" id="UP000234956">
    <property type="component" value="Unassembled WGS sequence"/>
</dbReference>
<name>A0A2I0V2W0_9BACI</name>
<feature type="binding site" evidence="7">
    <location>
        <position position="196"/>
    </location>
    <ligand>
        <name>D-alanine</name>
        <dbReference type="ChEBI" id="CHEBI:57416"/>
    </ligand>
</feature>
<dbReference type="GO" id="GO:0070395">
    <property type="term" value="P:lipoteichoic acid biosynthetic process"/>
    <property type="evidence" value="ECO:0007669"/>
    <property type="project" value="UniProtKB-UniRule"/>
</dbReference>
<proteinExistence type="inferred from homology"/>
<dbReference type="InterPro" id="IPR044507">
    <property type="entry name" value="DltA-like"/>
</dbReference>
<accession>A0A2I0V2W0</accession>
<dbReference type="PANTHER" id="PTHR45398:SF1">
    <property type="entry name" value="ENZYME, PUTATIVE (JCVI)-RELATED"/>
    <property type="match status" value="1"/>
</dbReference>
<feature type="domain" description="AMP-binding enzyme C-terminal" evidence="9">
    <location>
        <begin position="401"/>
        <end position="480"/>
    </location>
</feature>
<comment type="pathway">
    <text evidence="7">Cell wall biogenesis; lipoteichoic acid biosynthesis.</text>
</comment>
<comment type="subcellular location">
    <subcellularLocation>
        <location evidence="7">Cytoplasm</location>
    </subcellularLocation>
</comment>
<dbReference type="NCBIfam" id="NF003417">
    <property type="entry name" value="PRK04813.1"/>
    <property type="match status" value="1"/>
</dbReference>
<dbReference type="GO" id="GO:0005524">
    <property type="term" value="F:ATP binding"/>
    <property type="evidence" value="ECO:0007669"/>
    <property type="project" value="UniProtKB-KW"/>
</dbReference>
<dbReference type="HAMAP" id="MF_00593">
    <property type="entry name" value="DltA"/>
    <property type="match status" value="1"/>
</dbReference>
<dbReference type="InterPro" id="IPR020845">
    <property type="entry name" value="AMP-binding_CS"/>
</dbReference>
<dbReference type="GO" id="GO:0047473">
    <property type="term" value="F:D-alanine [D-alanyl carrier protein] ligase activity"/>
    <property type="evidence" value="ECO:0007669"/>
    <property type="project" value="UniProtKB-UniRule"/>
</dbReference>
<dbReference type="FunFam" id="3.30.300.30:FF:000012">
    <property type="entry name" value="D-alanine--D-alanyl carrier protein ligase"/>
    <property type="match status" value="1"/>
</dbReference>
<dbReference type="PROSITE" id="PS00455">
    <property type="entry name" value="AMP_BINDING"/>
    <property type="match status" value="1"/>
</dbReference>
<protein>
    <recommendedName>
        <fullName evidence="7">D-alanine--D-alanyl carrier protein ligase</fullName>
        <shortName evidence="7">DCL</shortName>
        <ecNumber evidence="7">6.2.1.54</ecNumber>
    </recommendedName>
    <alternativeName>
        <fullName evidence="7">D-alanine--poly(phosphoribitol) ligase subunit 1</fullName>
    </alternativeName>
    <alternativeName>
        <fullName evidence="7">D-alanine-activating enzyme</fullName>
        <shortName evidence="7">DAE</shortName>
    </alternativeName>
</protein>
<dbReference type="AlphaFoldDB" id="A0A2I0V2W0"/>
<keyword evidence="1 7" id="KW-0963">Cytoplasm</keyword>
<dbReference type="Pfam" id="PF00501">
    <property type="entry name" value="AMP-binding"/>
    <property type="match status" value="1"/>
</dbReference>
<evidence type="ECO:0000256" key="5">
    <source>
        <dbReference type="ARBA" id="ARBA00054605"/>
    </source>
</evidence>
<dbReference type="Gene3D" id="3.30.300.30">
    <property type="match status" value="1"/>
</dbReference>
<dbReference type="EC" id="6.2.1.54" evidence="7"/>
<gene>
    <name evidence="7" type="primary">dltA</name>
    <name evidence="10" type="ORF">CRI88_09895</name>
</gene>
<organism evidence="10 11">
    <name type="scientific">Lysinibacillus fusiformis</name>
    <dbReference type="NCBI Taxonomy" id="28031"/>
    <lineage>
        <taxon>Bacteria</taxon>
        <taxon>Bacillati</taxon>
        <taxon>Bacillota</taxon>
        <taxon>Bacilli</taxon>
        <taxon>Bacillales</taxon>
        <taxon>Bacillaceae</taxon>
        <taxon>Lysinibacillus</taxon>
    </lineage>
</organism>
<sequence length="492" mass="54583">MLSILAAIERVALQQPQKTAYQTHHASLTYGELWHLSDNVADYLMKLNLRRQQPIVVYGHMSPLQIVAFLGAVKAGHSYVPVDSSTPIERLQLILEASGAGLLLITEEPLHMLTNIPVMAVSDILASSSKDVTLSSATWVQNEEIHYIIYTSGSTGQPKGVQITASNLAHFVSWMHENFPLQDDGVFLNQAPYSFDLSVMDLYPALVGGHTLYAITQQEIANPKALFDSLATSNTRVWTSTPSFAKMCLMNKEWNQQLIPTLDTFLFCGEVLPIAVCKELMSRFPQATIYNLYGPTETTVAVSYVEVSKALVERFEQLPIAPITEPNVALLEDGEIVISGPTVSAGYLGAPDLTAKVFSTVAEQRIYLTGDLGYEQDGYLFFSGRKDFQVKLHGYRLEIEEIEKQISNLPPVSSCVVVPIYKEKEIISLSAHVVLREPLTDSPFKMTKQLKTLLSEYLPAYMVPKTFKYMDALPLNPNGKVDRKGLAVMETV</sequence>
<keyword evidence="2 7" id="KW-0436">Ligase</keyword>
<comment type="caution">
    <text evidence="10">The sequence shown here is derived from an EMBL/GenBank/DDBJ whole genome shotgun (WGS) entry which is preliminary data.</text>
</comment>
<dbReference type="InterPro" id="IPR010071">
    <property type="entry name" value="AA_adenyl_dom"/>
</dbReference>
<keyword evidence="3 7" id="KW-0547">Nucleotide-binding</keyword>
<feature type="binding site" evidence="7">
    <location>
        <position position="480"/>
    </location>
    <ligand>
        <name>D-alanine</name>
        <dbReference type="ChEBI" id="CHEBI:57416"/>
    </ligand>
</feature>
<dbReference type="PANTHER" id="PTHR45398">
    <property type="match status" value="1"/>
</dbReference>
<evidence type="ECO:0000256" key="7">
    <source>
        <dbReference type="HAMAP-Rule" id="MF_00593"/>
    </source>
</evidence>
<dbReference type="InterPro" id="IPR000873">
    <property type="entry name" value="AMP-dep_synth/lig_dom"/>
</dbReference>
<dbReference type="CDD" id="cd05945">
    <property type="entry name" value="DltA"/>
    <property type="match status" value="1"/>
</dbReference>
<evidence type="ECO:0000313" key="10">
    <source>
        <dbReference type="EMBL" id="PKU52616.1"/>
    </source>
</evidence>
<comment type="caution">
    <text evidence="7">Lacks conserved residue(s) required for the propagation of feature annotation.</text>
</comment>
<dbReference type="NCBIfam" id="TIGR01733">
    <property type="entry name" value="AA-adenyl-dom"/>
    <property type="match status" value="1"/>
</dbReference>
<dbReference type="InterPro" id="IPR042099">
    <property type="entry name" value="ANL_N_sf"/>
</dbReference>
<dbReference type="SUPFAM" id="SSF56801">
    <property type="entry name" value="Acetyl-CoA synthetase-like"/>
    <property type="match status" value="1"/>
</dbReference>
<feature type="binding site" evidence="7">
    <location>
        <position position="480"/>
    </location>
    <ligand>
        <name>ATP</name>
        <dbReference type="ChEBI" id="CHEBI:30616"/>
    </ligand>
</feature>
<comment type="function">
    <text evidence="5 7">Catalyzes the first step in the D-alanylation of lipoteichoic acid (LTA), the activation of D-alanine and its transfer onto the D-alanyl carrier protein (Dcp) DltC. In an ATP-dependent two-step reaction, forms a high energy D-alanyl-AMP intermediate, followed by transfer of the D-alanyl residue as a thiol ester to the phosphopantheinyl prosthetic group of the Dcp. D-alanylation of LTA plays an important role in modulating the properties of the cell wall in Gram-positive bacteria, influencing the net charge of the cell wall.</text>
</comment>
<keyword evidence="4 7" id="KW-0067">ATP-binding</keyword>
<evidence type="ECO:0000256" key="6">
    <source>
        <dbReference type="ARBA" id="ARBA00061336"/>
    </source>
</evidence>
<dbReference type="InterPro" id="IPR025110">
    <property type="entry name" value="AMP-bd_C"/>
</dbReference>
<dbReference type="UniPathway" id="UPA00556"/>
<dbReference type="RefSeq" id="WP_089933861.1">
    <property type="nucleotide sequence ID" value="NZ_PDFK01000002.1"/>
</dbReference>
<evidence type="ECO:0000259" key="8">
    <source>
        <dbReference type="Pfam" id="PF00501"/>
    </source>
</evidence>